<evidence type="ECO:0000313" key="9">
    <source>
        <dbReference type="EMBL" id="KAJ8533795.1"/>
    </source>
</evidence>
<keyword evidence="3 6" id="KW-0805">Transcription regulation</keyword>
<feature type="compositionally biased region" description="Basic and acidic residues" evidence="7">
    <location>
        <begin position="25"/>
        <end position="36"/>
    </location>
</feature>
<evidence type="ECO:0000259" key="8">
    <source>
        <dbReference type="PROSITE" id="PS51754"/>
    </source>
</evidence>
<dbReference type="PANTHER" id="PTHR33057">
    <property type="entry name" value="TRANSCRIPTION REPRESSOR OFP7-RELATED"/>
    <property type="match status" value="1"/>
</dbReference>
<gene>
    <name evidence="9" type="ORF">K7X08_007119</name>
</gene>
<dbReference type="AlphaFoldDB" id="A0A9Q1QZZ7"/>
<dbReference type="GO" id="GO:0045892">
    <property type="term" value="P:negative regulation of DNA-templated transcription"/>
    <property type="evidence" value="ECO:0007669"/>
    <property type="project" value="UniProtKB-UniRule"/>
</dbReference>
<evidence type="ECO:0000256" key="4">
    <source>
        <dbReference type="ARBA" id="ARBA00023163"/>
    </source>
</evidence>
<feature type="compositionally biased region" description="Basic residues" evidence="7">
    <location>
        <begin position="101"/>
        <end position="115"/>
    </location>
</feature>
<dbReference type="InterPro" id="IPR038933">
    <property type="entry name" value="Ovate"/>
</dbReference>
<feature type="compositionally biased region" description="Low complexity" evidence="7">
    <location>
        <begin position="39"/>
        <end position="50"/>
    </location>
</feature>
<comment type="caution">
    <text evidence="9">The sequence shown here is derived from an EMBL/GenBank/DDBJ whole genome shotgun (WGS) entry which is preliminary data.</text>
</comment>
<keyword evidence="10" id="KW-1185">Reference proteome</keyword>
<feature type="compositionally biased region" description="Low complexity" evidence="7">
    <location>
        <begin position="153"/>
        <end position="163"/>
    </location>
</feature>
<organism evidence="9 10">
    <name type="scientific">Anisodus acutangulus</name>
    <dbReference type="NCBI Taxonomy" id="402998"/>
    <lineage>
        <taxon>Eukaryota</taxon>
        <taxon>Viridiplantae</taxon>
        <taxon>Streptophyta</taxon>
        <taxon>Embryophyta</taxon>
        <taxon>Tracheophyta</taxon>
        <taxon>Spermatophyta</taxon>
        <taxon>Magnoliopsida</taxon>
        <taxon>eudicotyledons</taxon>
        <taxon>Gunneridae</taxon>
        <taxon>Pentapetalae</taxon>
        <taxon>asterids</taxon>
        <taxon>lamiids</taxon>
        <taxon>Solanales</taxon>
        <taxon>Solanaceae</taxon>
        <taxon>Solanoideae</taxon>
        <taxon>Hyoscyameae</taxon>
        <taxon>Anisodus</taxon>
    </lineage>
</organism>
<sequence>MGNYRFRLSDMMPNAWFYKLKDMSKSSKNKSRDHNRINSSSSTSSYSLSTIQPDKKRQPHNLSYQRKSYYISRNLSPPETLNCQNPKSFDNVVQFSEPPKKSSKKRRSTTRRKNSPKLVSSSVSASCSCRASIESVWTKPDSTPEEYPNSPVSSSSASSSSSSTEHVSILAEKLDPMTSISPSCGCRIDDMKKETLNLDHGFQSVNKINLPPIITKLEKLNEKQRIVKETQGILNEKQKIGIVQEKQRIPSVRRVSVSSSTGVKLRTNSPRIMTNSRKIQGSRKSVSSRRSSVSESFAVVKSSRNPMKDFRESMVEMIMENNIRASKDLEELLACYLSLNSDEYHELIIKVFKQIWFDITDIRLK</sequence>
<dbReference type="PROSITE" id="PS51754">
    <property type="entry name" value="OVATE"/>
    <property type="match status" value="1"/>
</dbReference>
<evidence type="ECO:0000256" key="1">
    <source>
        <dbReference type="ARBA" id="ARBA00004123"/>
    </source>
</evidence>
<protein>
    <recommendedName>
        <fullName evidence="6">Transcription repressor</fullName>
    </recommendedName>
    <alternativeName>
        <fullName evidence="6">Ovate family protein</fullName>
    </alternativeName>
</protein>
<dbReference type="InterPro" id="IPR025830">
    <property type="entry name" value="DNA_bnd_dom_ovate"/>
</dbReference>
<feature type="region of interest" description="Disordered" evidence="7">
    <location>
        <begin position="75"/>
        <end position="119"/>
    </location>
</feature>
<accession>A0A9Q1QZZ7</accession>
<evidence type="ECO:0000256" key="7">
    <source>
        <dbReference type="SAM" id="MobiDB-lite"/>
    </source>
</evidence>
<dbReference type="Pfam" id="PF04844">
    <property type="entry name" value="Ovate"/>
    <property type="match status" value="1"/>
</dbReference>
<evidence type="ECO:0000256" key="6">
    <source>
        <dbReference type="RuleBase" id="RU367028"/>
    </source>
</evidence>
<evidence type="ECO:0000256" key="5">
    <source>
        <dbReference type="ARBA" id="ARBA00023242"/>
    </source>
</evidence>
<proteinExistence type="predicted"/>
<feature type="region of interest" description="Disordered" evidence="7">
    <location>
        <begin position="139"/>
        <end position="164"/>
    </location>
</feature>
<dbReference type="Proteomes" id="UP001152561">
    <property type="component" value="Unassembled WGS sequence"/>
</dbReference>
<keyword evidence="2 6" id="KW-0678">Repressor</keyword>
<keyword evidence="4 6" id="KW-0804">Transcription</keyword>
<feature type="region of interest" description="Disordered" evidence="7">
    <location>
        <begin position="25"/>
        <end position="62"/>
    </location>
</feature>
<name>A0A9Q1QZZ7_9SOLA</name>
<evidence type="ECO:0000256" key="3">
    <source>
        <dbReference type="ARBA" id="ARBA00023015"/>
    </source>
</evidence>
<dbReference type="OrthoDB" id="1928390at2759"/>
<evidence type="ECO:0000256" key="2">
    <source>
        <dbReference type="ARBA" id="ARBA00022491"/>
    </source>
</evidence>
<comment type="subcellular location">
    <subcellularLocation>
        <location evidence="1 6">Nucleus</location>
    </subcellularLocation>
</comment>
<reference evidence="10" key="1">
    <citation type="journal article" date="2023" name="Proc. Natl. Acad. Sci. U.S.A.">
        <title>Genomic and structural basis for evolution of tropane alkaloid biosynthesis.</title>
        <authorList>
            <person name="Wanga Y.-J."/>
            <person name="Taina T."/>
            <person name="Yua J.-Y."/>
            <person name="Lia J."/>
            <person name="Xua B."/>
            <person name="Chenc J."/>
            <person name="D'Auriad J.C."/>
            <person name="Huanga J.-P."/>
            <person name="Huanga S.-X."/>
        </authorList>
    </citation>
    <scope>NUCLEOTIDE SEQUENCE [LARGE SCALE GENOMIC DNA]</scope>
    <source>
        <strain evidence="10">cv. KIB-2019</strain>
    </source>
</reference>
<dbReference type="GO" id="GO:0005634">
    <property type="term" value="C:nucleus"/>
    <property type="evidence" value="ECO:0007669"/>
    <property type="project" value="UniProtKB-SubCell"/>
</dbReference>
<dbReference type="InterPro" id="IPR006458">
    <property type="entry name" value="Ovate_C"/>
</dbReference>
<dbReference type="NCBIfam" id="TIGR01568">
    <property type="entry name" value="A_thal_3678"/>
    <property type="match status" value="1"/>
</dbReference>
<feature type="domain" description="OVATE" evidence="8">
    <location>
        <begin position="299"/>
        <end position="358"/>
    </location>
</feature>
<evidence type="ECO:0000313" key="10">
    <source>
        <dbReference type="Proteomes" id="UP001152561"/>
    </source>
</evidence>
<dbReference type="Pfam" id="PF13724">
    <property type="entry name" value="DNA_binding_2"/>
    <property type="match status" value="1"/>
</dbReference>
<dbReference type="EMBL" id="JAJAGQ010000019">
    <property type="protein sequence ID" value="KAJ8533795.1"/>
    <property type="molecule type" value="Genomic_DNA"/>
</dbReference>
<dbReference type="PANTHER" id="PTHR33057:SF151">
    <property type="entry name" value="TRANSCRIPTION REPRESSOR OFP1"/>
    <property type="match status" value="1"/>
</dbReference>
<comment type="function">
    <text evidence="6">Transcriptional repressor that regulates multiple aspects of plant growth and development.</text>
</comment>
<keyword evidence="5 6" id="KW-0539">Nucleus</keyword>
<feature type="compositionally biased region" description="Polar residues" evidence="7">
    <location>
        <begin position="75"/>
        <end position="94"/>
    </location>
</feature>
<dbReference type="GO" id="GO:0003677">
    <property type="term" value="F:DNA binding"/>
    <property type="evidence" value="ECO:0007669"/>
    <property type="project" value="InterPro"/>
</dbReference>